<dbReference type="Proteomes" id="UP000199256">
    <property type="component" value="Unassembled WGS sequence"/>
</dbReference>
<sequence length="47" mass="5143">MDIPLLIIGALLAATLTAFVLGILPYPIGWIILTMAFIGRLMFIKAR</sequence>
<dbReference type="EMBL" id="FOAA01000005">
    <property type="protein sequence ID" value="SEK83502.1"/>
    <property type="molecule type" value="Genomic_DNA"/>
</dbReference>
<dbReference type="AlphaFoldDB" id="A0A1H7K9T0"/>
<dbReference type="STRING" id="1396821.SAMN05444515_105185"/>
<evidence type="ECO:0000256" key="1">
    <source>
        <dbReference type="SAM" id="Phobius"/>
    </source>
</evidence>
<evidence type="ECO:0000313" key="3">
    <source>
        <dbReference type="Proteomes" id="UP000199256"/>
    </source>
</evidence>
<proteinExistence type="predicted"/>
<keyword evidence="1" id="KW-0812">Transmembrane</keyword>
<accession>A0A1H7K9T0</accession>
<reference evidence="3" key="1">
    <citation type="submission" date="2016-10" db="EMBL/GenBank/DDBJ databases">
        <authorList>
            <person name="Varghese N."/>
            <person name="Submissions S."/>
        </authorList>
    </citation>
    <scope>NUCLEOTIDE SEQUENCE [LARGE SCALE GENOMIC DNA]</scope>
    <source>
        <strain evidence="3">DSM 241</strain>
    </source>
</reference>
<keyword evidence="1" id="KW-1133">Transmembrane helix</keyword>
<gene>
    <name evidence="2" type="ORF">SAMN05444515_105185</name>
</gene>
<protein>
    <submittedName>
        <fullName evidence="2">Dihydroxy-acid dehydratase</fullName>
    </submittedName>
</protein>
<keyword evidence="3" id="KW-1185">Reference proteome</keyword>
<name>A0A1H7K9T0_9GAMM</name>
<dbReference type="RefSeq" id="WP_177169875.1">
    <property type="nucleotide sequence ID" value="NZ_FOAA01000005.1"/>
</dbReference>
<evidence type="ECO:0000313" key="2">
    <source>
        <dbReference type="EMBL" id="SEK83502.1"/>
    </source>
</evidence>
<keyword evidence="1" id="KW-0472">Membrane</keyword>
<feature type="transmembrane region" description="Helical" evidence="1">
    <location>
        <begin position="28"/>
        <end position="44"/>
    </location>
</feature>
<organism evidence="2 3">
    <name type="scientific">Ectothiorhodospira marina</name>
    <dbReference type="NCBI Taxonomy" id="1396821"/>
    <lineage>
        <taxon>Bacteria</taxon>
        <taxon>Pseudomonadati</taxon>
        <taxon>Pseudomonadota</taxon>
        <taxon>Gammaproteobacteria</taxon>
        <taxon>Chromatiales</taxon>
        <taxon>Ectothiorhodospiraceae</taxon>
        <taxon>Ectothiorhodospira</taxon>
    </lineage>
</organism>